<dbReference type="Gene3D" id="1.10.287.1490">
    <property type="match status" value="1"/>
</dbReference>
<evidence type="ECO:0000256" key="4">
    <source>
        <dbReference type="SAM" id="MobiDB-lite"/>
    </source>
</evidence>
<feature type="compositionally biased region" description="Basic and acidic residues" evidence="4">
    <location>
        <begin position="32"/>
        <end position="44"/>
    </location>
</feature>
<dbReference type="GO" id="GO:0000796">
    <property type="term" value="C:condensin complex"/>
    <property type="evidence" value="ECO:0007669"/>
    <property type="project" value="TreeGrafter"/>
</dbReference>
<dbReference type="PANTHER" id="PTHR43941">
    <property type="entry name" value="STRUCTURAL MAINTENANCE OF CHROMOSOMES PROTEIN 2"/>
    <property type="match status" value="1"/>
</dbReference>
<dbReference type="Pfam" id="PF12808">
    <property type="entry name" value="Mto2_bdg"/>
    <property type="match status" value="1"/>
</dbReference>
<dbReference type="OrthoDB" id="10255000at2759"/>
<feature type="region of interest" description="Disordered" evidence="4">
    <location>
        <begin position="653"/>
        <end position="678"/>
    </location>
</feature>
<evidence type="ECO:0000259" key="6">
    <source>
        <dbReference type="Pfam" id="PF12808"/>
    </source>
</evidence>
<feature type="compositionally biased region" description="Basic and acidic residues" evidence="4">
    <location>
        <begin position="386"/>
        <end position="396"/>
    </location>
</feature>
<keyword evidence="3" id="KW-0175">Coiled coil</keyword>
<feature type="coiled-coil region" evidence="3">
    <location>
        <begin position="1295"/>
        <end position="1351"/>
    </location>
</feature>
<comment type="subcellular location">
    <subcellularLocation>
        <location evidence="1">Cytoplasm</location>
    </subcellularLocation>
</comment>
<feature type="compositionally biased region" description="Polar residues" evidence="4">
    <location>
        <begin position="114"/>
        <end position="129"/>
    </location>
</feature>
<name>A0A8H6FVJ5_9LECA</name>
<feature type="compositionally biased region" description="Polar residues" evidence="4">
    <location>
        <begin position="774"/>
        <end position="783"/>
    </location>
</feature>
<feature type="compositionally biased region" description="Basic and acidic residues" evidence="4">
    <location>
        <begin position="81"/>
        <end position="92"/>
    </location>
</feature>
<feature type="region of interest" description="Disordered" evidence="4">
    <location>
        <begin position="1151"/>
        <end position="1203"/>
    </location>
</feature>
<feature type="coiled-coil region" evidence="3">
    <location>
        <begin position="511"/>
        <end position="545"/>
    </location>
</feature>
<comment type="caution">
    <text evidence="7">The sequence shown here is derived from an EMBL/GenBank/DDBJ whole genome shotgun (WGS) entry which is preliminary data.</text>
</comment>
<dbReference type="GO" id="GO:0000785">
    <property type="term" value="C:chromatin"/>
    <property type="evidence" value="ECO:0007669"/>
    <property type="project" value="TreeGrafter"/>
</dbReference>
<dbReference type="InterPro" id="IPR024545">
    <property type="entry name" value="Mto1-like_Mto2p-bd"/>
</dbReference>
<dbReference type="GO" id="GO:0005815">
    <property type="term" value="C:microtubule organizing center"/>
    <property type="evidence" value="ECO:0007669"/>
    <property type="project" value="InterPro"/>
</dbReference>
<dbReference type="GO" id="GO:0005737">
    <property type="term" value="C:cytoplasm"/>
    <property type="evidence" value="ECO:0007669"/>
    <property type="project" value="UniProtKB-SubCell"/>
</dbReference>
<feature type="compositionally biased region" description="Basic and acidic residues" evidence="4">
    <location>
        <begin position="1495"/>
        <end position="1510"/>
    </location>
</feature>
<feature type="region of interest" description="Disordered" evidence="4">
    <location>
        <begin position="1"/>
        <end position="314"/>
    </location>
</feature>
<feature type="compositionally biased region" description="Basic and acidic residues" evidence="4">
    <location>
        <begin position="1183"/>
        <end position="1203"/>
    </location>
</feature>
<feature type="compositionally biased region" description="Low complexity" evidence="4">
    <location>
        <begin position="300"/>
        <end position="314"/>
    </location>
</feature>
<feature type="region of interest" description="Disordered" evidence="4">
    <location>
        <begin position="753"/>
        <end position="783"/>
    </location>
</feature>
<evidence type="ECO:0000256" key="2">
    <source>
        <dbReference type="ARBA" id="ARBA00022490"/>
    </source>
</evidence>
<sequence>MATPTRPTVARQVSRVPGGFDTDEDLSPIKTSFDHDDFEHHEPHLQSQATSVTQTHPGDDSLNAPSDDGRSMMAGEGDTFLQEKEMRMRLEDVDSMFLPEVSPAAHTRTDDSADSSQPHPNSYAATVQRANEENYKQSMDPFRGDQDTMTHSPATPPELYQTPAPGREELQSRGFLDTEIDHGHYNTSSLETMSSSPTAAAAARTVSRAASMASMDGGYETADDSKGGIALEQSSPGAETDDYPTPRKFRVVSASSSRANSPTPTKPSEPPENNEATDDLGSMRSQKRPKFFNSRMASQSSSYSSYTTTSTEGGSEVTVGADFALQSGGAVPQGSLSSRPSDFSRTISLGSMASGISDLSDREDRIRPTERDLHTLEEEDDTAGEDTLKAGGHDHIVPQTPRATSRSISTPTDTVIAQHVRDIEVPATMAREYRDSHGQPSPEKRHGAPTPSARGGKSLTLKEQSSTIDRLMKENWDLKLKINFLDDALSRRSDEGVKAMISENVDLRTAKFKSAKEMRELKRTNRELERKLQEKIDELAKKAEVPIPEKVETGPSSEDFQFMENELTYFRERVMTYEVEVEKMRHEGFAQEREKNRLAEMLKRASESNGAADIGVHEEVDMWKDLLDSETARREQADEDNARLRDEIRRLKSDASSTTTNNHAANVYHVNRREKKSSTLSYNDISDHQQDRNGGSSTVSSTLVEQLRHENAELRREVGAQTSMLTSRNREKERLYQEIEDLKLGSRHGTRSIAGDSIFERSASRAHGRPPSRASDQTRTTQLSDAERDAYEFKNGQLRDQNAGLKLEIHDLTRKLEELLDELEQLDAVKLEHEDLKQLYDNDVGLATEDLKTMQAERDEALRLQEDMEAELQDLKAEGNERIGALGEEVDQKTQELQHLHNELSNHAEDSEALRKEVRTLSESILRVEEEIEGKSKRVRDLQLELEELSHEADSMDKDLREERDKINKLTVQQESGQNEISFLREEQDGDKIKIGDLEDALNNLKASLSSEKDRVLDLETRLAEERHQREVIGGKEKQEVQKMTNDLNHELSSAQEESRKVKKSLQSREIEATSLKERLTELESHLREVLGDPSGTRSSFLSSITRLQKDLETTATELETAQHNLSEKDRLLKNRDALLESHGLESKKLSELLDRERQGRRADKAQHEQWQKTHQHTSRTVSQKDTRITELETSRQSDRKKLSTLESQFKDQLAERNTLLLTLWTRVSAICGQDWQHQNSLVNNHLPTLDVINNSSMLPTFSKNLLNAVKNIEGTIIGFQARIRAIERELWTEYQSVENTLDARIKKLDRLENTVQSHRISGTFTAAPEIAKLKGENRLLKSEIAVLQKQEMHARNALRAGSSRAAPDSSNRAAPPPLARHHSSSAVEHLTNAMNPASPSRHASSSHLPANANTDVVSAPMEPTQQRWIHRLRELERRLKAEREARLLDRSGARKRLEEGAEENRRLKGELERERERRGFLLGDGDGDGDGDGEAERRNGREEERVRVA</sequence>
<proteinExistence type="predicted"/>
<dbReference type="GO" id="GO:0003682">
    <property type="term" value="F:chromatin binding"/>
    <property type="evidence" value="ECO:0007669"/>
    <property type="project" value="TreeGrafter"/>
</dbReference>
<dbReference type="EMBL" id="JACCJC010000024">
    <property type="protein sequence ID" value="KAF6235539.1"/>
    <property type="molecule type" value="Genomic_DNA"/>
</dbReference>
<feature type="compositionally biased region" description="Low complexity" evidence="4">
    <location>
        <begin position="251"/>
        <end position="263"/>
    </location>
</feature>
<dbReference type="GO" id="GO:0000793">
    <property type="term" value="C:condensed chromosome"/>
    <property type="evidence" value="ECO:0007669"/>
    <property type="project" value="TreeGrafter"/>
</dbReference>
<feature type="coiled-coil region" evidence="3">
    <location>
        <begin position="795"/>
        <end position="1125"/>
    </location>
</feature>
<dbReference type="PANTHER" id="PTHR43941:SF1">
    <property type="entry name" value="STRUCTURAL MAINTENANCE OF CHROMOSOMES PROTEIN 2"/>
    <property type="match status" value="1"/>
</dbReference>
<evidence type="ECO:0008006" key="9">
    <source>
        <dbReference type="Google" id="ProtNLM"/>
    </source>
</evidence>
<dbReference type="InterPro" id="IPR012943">
    <property type="entry name" value="Cnn_1N"/>
</dbReference>
<feature type="domain" description="Centrosomin N-terminal motif 1" evidence="5">
    <location>
        <begin position="460"/>
        <end position="532"/>
    </location>
</feature>
<feature type="region of interest" description="Disordered" evidence="4">
    <location>
        <begin position="1356"/>
        <end position="1423"/>
    </location>
</feature>
<evidence type="ECO:0000313" key="7">
    <source>
        <dbReference type="EMBL" id="KAF6235539.1"/>
    </source>
</evidence>
<feature type="compositionally biased region" description="Polar residues" evidence="4">
    <location>
        <begin position="45"/>
        <end position="56"/>
    </location>
</feature>
<reference evidence="7 8" key="1">
    <citation type="journal article" date="2020" name="Genomics">
        <title>Complete, high-quality genomes from long-read metagenomic sequencing of two wolf lichen thalli reveals enigmatic genome architecture.</title>
        <authorList>
            <person name="McKenzie S.K."/>
            <person name="Walston R.F."/>
            <person name="Allen J.L."/>
        </authorList>
    </citation>
    <scope>NUCLEOTIDE SEQUENCE [LARGE SCALE GENOMIC DNA]</scope>
    <source>
        <strain evidence="7">WasteWater2</strain>
    </source>
</reference>
<feature type="compositionally biased region" description="Basic and acidic residues" evidence="4">
    <location>
        <begin position="1458"/>
        <end position="1480"/>
    </location>
</feature>
<feature type="compositionally biased region" description="Polar residues" evidence="4">
    <location>
        <begin position="401"/>
        <end position="412"/>
    </location>
</feature>
<keyword evidence="8" id="KW-1185">Reference proteome</keyword>
<feature type="region of interest" description="Disordered" evidence="4">
    <location>
        <begin position="432"/>
        <end position="464"/>
    </location>
</feature>
<dbReference type="RefSeq" id="XP_037164907.1">
    <property type="nucleotide sequence ID" value="XM_037308133.1"/>
</dbReference>
<evidence type="ECO:0000256" key="3">
    <source>
        <dbReference type="SAM" id="Coils"/>
    </source>
</evidence>
<feature type="compositionally biased region" description="Low complexity" evidence="4">
    <location>
        <begin position="1397"/>
        <end position="1411"/>
    </location>
</feature>
<dbReference type="Pfam" id="PF07989">
    <property type="entry name" value="Cnn_1N"/>
    <property type="match status" value="1"/>
</dbReference>
<feature type="compositionally biased region" description="Low complexity" evidence="4">
    <location>
        <begin position="192"/>
        <end position="215"/>
    </location>
</feature>
<feature type="region of interest" description="Disordered" evidence="4">
    <location>
        <begin position="327"/>
        <end position="412"/>
    </location>
</feature>
<feature type="compositionally biased region" description="Basic and acidic residues" evidence="4">
    <location>
        <begin position="1151"/>
        <end position="1172"/>
    </location>
</feature>
<evidence type="ECO:0000259" key="5">
    <source>
        <dbReference type="Pfam" id="PF07989"/>
    </source>
</evidence>
<feature type="compositionally biased region" description="Basic and acidic residues" evidence="4">
    <location>
        <begin position="432"/>
        <end position="446"/>
    </location>
</feature>
<feature type="domain" description="Mto1-like Mto2p-binding" evidence="6">
    <location>
        <begin position="1428"/>
        <end position="1479"/>
    </location>
</feature>
<protein>
    <recommendedName>
        <fullName evidence="9">Anucleate primary sterigmata protein B</fullName>
    </recommendedName>
</protein>
<feature type="compositionally biased region" description="Polar residues" evidence="4">
    <location>
        <begin position="334"/>
        <end position="351"/>
    </location>
</feature>
<feature type="compositionally biased region" description="Basic and acidic residues" evidence="4">
    <location>
        <begin position="359"/>
        <end position="376"/>
    </location>
</feature>
<gene>
    <name evidence="7" type="ORF">HO173_006222</name>
</gene>
<keyword evidence="2" id="KW-0963">Cytoplasm</keyword>
<organism evidence="7 8">
    <name type="scientific">Letharia columbiana</name>
    <dbReference type="NCBI Taxonomy" id="112416"/>
    <lineage>
        <taxon>Eukaryota</taxon>
        <taxon>Fungi</taxon>
        <taxon>Dikarya</taxon>
        <taxon>Ascomycota</taxon>
        <taxon>Pezizomycotina</taxon>
        <taxon>Lecanoromycetes</taxon>
        <taxon>OSLEUM clade</taxon>
        <taxon>Lecanoromycetidae</taxon>
        <taxon>Lecanorales</taxon>
        <taxon>Lecanorineae</taxon>
        <taxon>Parmeliaceae</taxon>
        <taxon>Letharia</taxon>
    </lineage>
</organism>
<accession>A0A8H6FVJ5</accession>
<evidence type="ECO:0000313" key="8">
    <source>
        <dbReference type="Proteomes" id="UP000578531"/>
    </source>
</evidence>
<dbReference type="GO" id="GO:0007076">
    <property type="term" value="P:mitotic chromosome condensation"/>
    <property type="evidence" value="ECO:0007669"/>
    <property type="project" value="TreeGrafter"/>
</dbReference>
<evidence type="ECO:0000256" key="1">
    <source>
        <dbReference type="ARBA" id="ARBA00004496"/>
    </source>
</evidence>
<feature type="region of interest" description="Disordered" evidence="4">
    <location>
        <begin position="1458"/>
        <end position="1510"/>
    </location>
</feature>
<dbReference type="GeneID" id="59287883"/>
<dbReference type="Proteomes" id="UP000578531">
    <property type="component" value="Unassembled WGS sequence"/>
</dbReference>
<feature type="compositionally biased region" description="Polar residues" evidence="4">
    <location>
        <begin position="654"/>
        <end position="664"/>
    </location>
</feature>